<protein>
    <submittedName>
        <fullName evidence="6">WD40-containing domain protein</fullName>
    </submittedName>
</protein>
<dbReference type="SUPFAM" id="SSF50978">
    <property type="entry name" value="WD40 repeat-like"/>
    <property type="match status" value="1"/>
</dbReference>
<dbReference type="Pfam" id="PF24883">
    <property type="entry name" value="NPHP3_N"/>
    <property type="match status" value="1"/>
</dbReference>
<dbReference type="GO" id="GO:1990234">
    <property type="term" value="C:transferase complex"/>
    <property type="evidence" value="ECO:0007669"/>
    <property type="project" value="UniProtKB-ARBA"/>
</dbReference>
<dbReference type="PANTHER" id="PTHR22847">
    <property type="entry name" value="WD40 REPEAT PROTEIN"/>
    <property type="match status" value="1"/>
</dbReference>
<dbReference type="Gene3D" id="2.130.10.10">
    <property type="entry name" value="YVTN repeat-like/Quinoprotein amine dehydrogenase"/>
    <property type="match status" value="1"/>
</dbReference>
<feature type="repeat" description="WD" evidence="3">
    <location>
        <begin position="1386"/>
        <end position="1427"/>
    </location>
</feature>
<keyword evidence="1 3" id="KW-0853">WD repeat</keyword>
<organism evidence="7">
    <name type="scientific">Laccaria bicolor (strain S238N-H82 / ATCC MYA-4686)</name>
    <name type="common">Bicoloured deceiver</name>
    <name type="synonym">Laccaria laccata var. bicolor</name>
    <dbReference type="NCBI Taxonomy" id="486041"/>
    <lineage>
        <taxon>Eukaryota</taxon>
        <taxon>Fungi</taxon>
        <taxon>Dikarya</taxon>
        <taxon>Basidiomycota</taxon>
        <taxon>Agaricomycotina</taxon>
        <taxon>Agaricomycetes</taxon>
        <taxon>Agaricomycetidae</taxon>
        <taxon>Agaricales</taxon>
        <taxon>Agaricineae</taxon>
        <taxon>Hydnangiaceae</taxon>
        <taxon>Laccaria</taxon>
    </lineage>
</organism>
<feature type="domain" description="Nephrocystin 3-like N-terminal" evidence="5">
    <location>
        <begin position="759"/>
        <end position="916"/>
    </location>
</feature>
<reference evidence="6 7" key="1">
    <citation type="journal article" date="2008" name="Nature">
        <title>The genome of Laccaria bicolor provides insights into mycorrhizal symbiosis.</title>
        <authorList>
            <person name="Martin F."/>
            <person name="Aerts A."/>
            <person name="Ahren D."/>
            <person name="Brun A."/>
            <person name="Danchin E.G.J."/>
            <person name="Duchaussoy F."/>
            <person name="Gibon J."/>
            <person name="Kohler A."/>
            <person name="Lindquist E."/>
            <person name="Pereda V."/>
            <person name="Salamov A."/>
            <person name="Shapiro H.J."/>
            <person name="Wuyts J."/>
            <person name="Blaudez D."/>
            <person name="Buee M."/>
            <person name="Brokstein P."/>
            <person name="Canbaeck B."/>
            <person name="Cohen D."/>
            <person name="Courty P.E."/>
            <person name="Coutinho P.M."/>
            <person name="Delaruelle C."/>
            <person name="Detter J.C."/>
            <person name="Deveau A."/>
            <person name="DiFazio S."/>
            <person name="Duplessis S."/>
            <person name="Fraissinet-Tachet L."/>
            <person name="Lucic E."/>
            <person name="Frey-Klett P."/>
            <person name="Fourrey C."/>
            <person name="Feussner I."/>
            <person name="Gay G."/>
            <person name="Grimwood J."/>
            <person name="Hoegger P.J."/>
            <person name="Jain P."/>
            <person name="Kilaru S."/>
            <person name="Labbe J."/>
            <person name="Lin Y.C."/>
            <person name="Legue V."/>
            <person name="Le Tacon F."/>
            <person name="Marmeisse R."/>
            <person name="Melayah D."/>
            <person name="Montanini B."/>
            <person name="Muratet M."/>
            <person name="Nehls U."/>
            <person name="Niculita-Hirzel H."/>
            <person name="Oudot-Le Secq M.P."/>
            <person name="Peter M."/>
            <person name="Quesneville H."/>
            <person name="Rajashekar B."/>
            <person name="Reich M."/>
            <person name="Rouhier N."/>
            <person name="Schmutz J."/>
            <person name="Yin T."/>
            <person name="Chalot M."/>
            <person name="Henrissat B."/>
            <person name="Kuees U."/>
            <person name="Lucas S."/>
            <person name="Van de Peer Y."/>
            <person name="Podila G.K."/>
            <person name="Polle A."/>
            <person name="Pukkila P.J."/>
            <person name="Richardson P.M."/>
            <person name="Rouze P."/>
            <person name="Sanders I.R."/>
            <person name="Stajich J.E."/>
            <person name="Tunlid A."/>
            <person name="Tuskan G."/>
            <person name="Grigoriev I.V."/>
        </authorList>
    </citation>
    <scope>NUCLEOTIDE SEQUENCE [LARGE SCALE GENOMIC DNA]</scope>
    <source>
        <strain evidence="7">S238N-H82 / ATCC MYA-4686</strain>
    </source>
</reference>
<dbReference type="InterPro" id="IPR027417">
    <property type="entry name" value="P-loop_NTPase"/>
</dbReference>
<evidence type="ECO:0000256" key="4">
    <source>
        <dbReference type="SAM" id="MobiDB-lite"/>
    </source>
</evidence>
<dbReference type="STRING" id="486041.B0DYA5"/>
<dbReference type="InterPro" id="IPR056884">
    <property type="entry name" value="NPHP3-like_N"/>
</dbReference>
<accession>B0DYA5</accession>
<evidence type="ECO:0000256" key="2">
    <source>
        <dbReference type="ARBA" id="ARBA00022737"/>
    </source>
</evidence>
<dbReference type="KEGG" id="lbc:LACBIDRAFT_396183"/>
<keyword evidence="2" id="KW-0677">Repeat</keyword>
<name>B0DYA5_LACBS</name>
<dbReference type="EMBL" id="DS547150">
    <property type="protein sequence ID" value="EDR00401.1"/>
    <property type="molecule type" value="Genomic_DNA"/>
</dbReference>
<feature type="region of interest" description="Disordered" evidence="4">
    <location>
        <begin position="564"/>
        <end position="678"/>
    </location>
</feature>
<feature type="compositionally biased region" description="Polar residues" evidence="4">
    <location>
        <begin position="668"/>
        <end position="678"/>
    </location>
</feature>
<feature type="region of interest" description="Disordered" evidence="4">
    <location>
        <begin position="405"/>
        <end position="427"/>
    </location>
</feature>
<gene>
    <name evidence="6" type="ORF">LACBIDRAFT_396183</name>
</gene>
<dbReference type="OrthoDB" id="3027122at2759"/>
<dbReference type="RefSeq" id="XP_001888960.1">
    <property type="nucleotide sequence ID" value="XM_001888925.1"/>
</dbReference>
<feature type="region of interest" description="Disordered" evidence="4">
    <location>
        <begin position="75"/>
        <end position="137"/>
    </location>
</feature>
<dbReference type="CDD" id="cd00200">
    <property type="entry name" value="WD40"/>
    <property type="match status" value="1"/>
</dbReference>
<dbReference type="PROSITE" id="PS00678">
    <property type="entry name" value="WD_REPEATS_1"/>
    <property type="match status" value="4"/>
</dbReference>
<sequence>MNSKSHMSRSPSTVDKTRAALRVESTGTSVLLGASSTSVHGGEISSSQRDHISSTIIINVGGSDLDALRATSAVNKSSNTLESAGEVPSSSSDHEEIAILEESRATTNSACSGPGSSGASFEAESLPTEEGNPVKKESSISIYRRHMYLEARGFPLWIPQPNEELDVSYRRKGVSIGDVGSFTPDGGFDFLFNIRFPAGHSGNPKALPEGFVPLELEPTDVRKYSARSSHTHIASPSVKRRDRTTFECSGSDGAILTMPGGACHEDLKNYRKFRKYARIHARSWYLYAKGPRGEEIGNGELHLVTGCDKTTSWGIAAYSHPPSKRPEDNVSLLRFNPVGHGHSPYTTYEWDCEGTPEANFGPGHEELMNLGLNGSVPQNQCTFIRSLTPAFGDDDWKDIELEVESSMNDQASEGSPKGPFPSLSSGTGSLSGGKGCFCGHSRGGSSEVTDSMTSTQTTAAHPATYAIDMMLRKCPKAKVVLVHDSDWCSVIQDSDDDWTRTAQDLPLRIQEAFHIIEEKDGTVYLEEKARPSQDLSTSSDVSVGGEVEDLPSLGNRNLWPSQLFDAFETPPSDTEVDSPWSHKKTVNEDEDIKPHMCHGSGEDDGNGLGDEDVTPYEDRKPESSQNFDPFEIYPSNMTVNSPRFFKKRVDDSGDDNKPRGTVGDLPHASTSSSAGNLPNSILWSVLGGEVISSRRDHNRGKPLDLGGSDSDTSRSILAVRGQDPIEKLNHEMTSYKTRQSSYGDPAGCMQGTRVKVLEELDIWASNANSSRVYWMVGMAGIGKSTIAHTFCENLEAKNILGGSFFASRAWGKTRNARLIIPVIAHSLARASHAIKVEVVKAIEDDPTLAEPTYSNIKEQFKQLVYNPVQTTVGMVDKVVVIDAIDECDNLEVVSSFIKLVLEWASKIPLKIFLASRDEYLIRKAFGSTSDSVRGYFYLNDIKKDVVENDIRIYLRTSLAHIKDDELSSLVASSGRLFFYAATAVRYITNGGEDYKCRLSAMLTHGQKSINAFETEIDSLYVHVMEKVCKDKEPHEVDDMRNVLSITIFLRKPLSMEAITSLKSNAHLYLVWLTSVIHIPDQPGAVVTPFHASFSDFITDPTRCSPKRCPLFPSLVASEGHRLIALKCLMLMNKSLKYNMCEIPQELTLSRIHRANSLENVGKFSEALRYSCIYWAAHLAEVKEFDPMFIDNLHVFLHKHLLHWIECLSTLSELQTGLKSLSSIVTVLSVFKFHDFHLLVHDTCQCLQMNFEAVQKHCMEIYESALVWIPKNSLIRKTYTADVSRVPKVTLGLPDSWDPAELIVHNGSAVSSVAFSQDGSRVVSGLDNSIIQIWNVTTGKLEAKLEGHTDQVRSVAFSQDGSQVVSGSVDKTVRIWNVTTGKVEAELKGHTNLVMSVAFSQDSSRVVSGSVDETVRIWNVTAGKVEAELKGHTGLVNSVAFSQDGSRVVSGSDDETVQIWNLTTGNPQPILTSDITLPDGSRVNKTSPGQFRIFYPLQQPTLSMSSSTQLSDNGDWIMTNLRDCCIPSQYRNFVCSTIWGSRICLGYRSGHLVVVDITPPL</sequence>
<evidence type="ECO:0000256" key="3">
    <source>
        <dbReference type="PROSITE-ProRule" id="PRU00221"/>
    </source>
</evidence>
<dbReference type="HOGENOM" id="CLU_245964_0_0_1"/>
<dbReference type="PRINTS" id="PR00320">
    <property type="entry name" value="GPROTEINBRPT"/>
</dbReference>
<feature type="compositionally biased region" description="Basic and acidic residues" evidence="4">
    <location>
        <begin position="693"/>
        <end position="702"/>
    </location>
</feature>
<dbReference type="InterPro" id="IPR036322">
    <property type="entry name" value="WD40_repeat_dom_sf"/>
</dbReference>
<dbReference type="GeneID" id="6084644"/>
<feature type="repeat" description="WD" evidence="3">
    <location>
        <begin position="1302"/>
        <end position="1343"/>
    </location>
</feature>
<dbReference type="Pfam" id="PF00400">
    <property type="entry name" value="WD40"/>
    <property type="match status" value="4"/>
</dbReference>
<dbReference type="InParanoid" id="B0DYA5"/>
<feature type="compositionally biased region" description="Basic and acidic residues" evidence="4">
    <location>
        <begin position="647"/>
        <end position="658"/>
    </location>
</feature>
<feature type="region of interest" description="Disordered" evidence="4">
    <location>
        <begin position="693"/>
        <end position="713"/>
    </location>
</feature>
<feature type="repeat" description="WD" evidence="3">
    <location>
        <begin position="1428"/>
        <end position="1469"/>
    </location>
</feature>
<feature type="compositionally biased region" description="Basic and acidic residues" evidence="4">
    <location>
        <begin position="92"/>
        <end position="104"/>
    </location>
</feature>
<dbReference type="InterPro" id="IPR019775">
    <property type="entry name" value="WD40_repeat_CS"/>
</dbReference>
<dbReference type="InterPro" id="IPR001680">
    <property type="entry name" value="WD40_rpt"/>
</dbReference>
<evidence type="ECO:0000256" key="1">
    <source>
        <dbReference type="ARBA" id="ARBA00022574"/>
    </source>
</evidence>
<evidence type="ECO:0000313" key="6">
    <source>
        <dbReference type="EMBL" id="EDR00401.1"/>
    </source>
</evidence>
<dbReference type="InterPro" id="IPR020472">
    <property type="entry name" value="WD40_PAC1"/>
</dbReference>
<dbReference type="Proteomes" id="UP000001194">
    <property type="component" value="Unassembled WGS sequence"/>
</dbReference>
<keyword evidence="7" id="KW-1185">Reference proteome</keyword>
<evidence type="ECO:0000313" key="7">
    <source>
        <dbReference type="Proteomes" id="UP000001194"/>
    </source>
</evidence>
<dbReference type="PROSITE" id="PS50082">
    <property type="entry name" value="WD_REPEATS_2"/>
    <property type="match status" value="4"/>
</dbReference>
<proteinExistence type="predicted"/>
<dbReference type="Gene3D" id="3.40.50.300">
    <property type="entry name" value="P-loop containing nucleotide triphosphate hydrolases"/>
    <property type="match status" value="1"/>
</dbReference>
<dbReference type="SMART" id="SM00320">
    <property type="entry name" value="WD40"/>
    <property type="match status" value="4"/>
</dbReference>
<feature type="compositionally biased region" description="Acidic residues" evidence="4">
    <location>
        <begin position="602"/>
        <end position="615"/>
    </location>
</feature>
<feature type="repeat" description="WD" evidence="3">
    <location>
        <begin position="1344"/>
        <end position="1385"/>
    </location>
</feature>
<dbReference type="PROSITE" id="PS50294">
    <property type="entry name" value="WD_REPEATS_REGION"/>
    <property type="match status" value="4"/>
</dbReference>
<dbReference type="InterPro" id="IPR015943">
    <property type="entry name" value="WD40/YVTN_repeat-like_dom_sf"/>
</dbReference>
<feature type="compositionally biased region" description="Low complexity" evidence="4">
    <location>
        <begin position="109"/>
        <end position="120"/>
    </location>
</feature>
<evidence type="ECO:0000259" key="5">
    <source>
        <dbReference type="Pfam" id="PF24883"/>
    </source>
</evidence>
<dbReference type="PANTHER" id="PTHR22847:SF637">
    <property type="entry name" value="WD REPEAT DOMAIN 5B"/>
    <property type="match status" value="1"/>
</dbReference>
<dbReference type="SUPFAM" id="SSF52540">
    <property type="entry name" value="P-loop containing nucleoside triphosphate hydrolases"/>
    <property type="match status" value="1"/>
</dbReference>